<keyword evidence="1" id="KW-0812">Transmembrane</keyword>
<proteinExistence type="predicted"/>
<feature type="transmembrane region" description="Helical" evidence="1">
    <location>
        <begin position="28"/>
        <end position="52"/>
    </location>
</feature>
<organism evidence="2 3">
    <name type="scientific">Cyclobacterium marinum (strain ATCC 25205 / DSM 745 / LMG 13164 / NCIMB 1802)</name>
    <name type="common">Flectobacillus marinus</name>
    <dbReference type="NCBI Taxonomy" id="880070"/>
    <lineage>
        <taxon>Bacteria</taxon>
        <taxon>Pseudomonadati</taxon>
        <taxon>Bacteroidota</taxon>
        <taxon>Cytophagia</taxon>
        <taxon>Cytophagales</taxon>
        <taxon>Cyclobacteriaceae</taxon>
        <taxon>Cyclobacterium</taxon>
    </lineage>
</organism>
<keyword evidence="1" id="KW-0472">Membrane</keyword>
<evidence type="ECO:0000313" key="3">
    <source>
        <dbReference type="Proteomes" id="UP000001635"/>
    </source>
</evidence>
<gene>
    <name evidence="2" type="ordered locus">Cycma_2983</name>
</gene>
<reference evidence="3" key="1">
    <citation type="submission" date="2011-07" db="EMBL/GenBank/DDBJ databases">
        <title>The complete genome of Cyclobacterium marinum DSM 745.</title>
        <authorList>
            <person name="Lucas S."/>
            <person name="Han J."/>
            <person name="Lapidus A."/>
            <person name="Bruce D."/>
            <person name="Goodwin L."/>
            <person name="Pitluck S."/>
            <person name="Peters L."/>
            <person name="Kyrpides N."/>
            <person name="Mavromatis K."/>
            <person name="Ivanova N."/>
            <person name="Ovchinnikova G."/>
            <person name="Chertkov O."/>
            <person name="Detter J.C."/>
            <person name="Tapia R."/>
            <person name="Han C."/>
            <person name="Land M."/>
            <person name="Hauser L."/>
            <person name="Markowitz V."/>
            <person name="Cheng J.-F."/>
            <person name="Hugenholtz P."/>
            <person name="Woyke T."/>
            <person name="Wu D."/>
            <person name="Tindall B."/>
            <person name="Schuetze A."/>
            <person name="Brambilla E."/>
            <person name="Klenk H.-P."/>
            <person name="Eisen J.A."/>
        </authorList>
    </citation>
    <scope>NUCLEOTIDE SEQUENCE [LARGE SCALE GENOMIC DNA]</scope>
    <source>
        <strain evidence="3">ATCC 25205 / DSM 745 / LMG 13164 / NCIMB 1802</strain>
    </source>
</reference>
<evidence type="ECO:0000313" key="2">
    <source>
        <dbReference type="EMBL" id="AEL26713.1"/>
    </source>
</evidence>
<accession>G0J447</accession>
<dbReference type="EMBL" id="CP002955">
    <property type="protein sequence ID" value="AEL26713.1"/>
    <property type="molecule type" value="Genomic_DNA"/>
</dbReference>
<name>G0J447_CYCMS</name>
<dbReference type="AlphaFoldDB" id="G0J447"/>
<keyword evidence="3" id="KW-1185">Reference proteome</keyword>
<evidence type="ECO:0000256" key="1">
    <source>
        <dbReference type="SAM" id="Phobius"/>
    </source>
</evidence>
<dbReference type="Proteomes" id="UP000001635">
    <property type="component" value="Chromosome"/>
</dbReference>
<feature type="transmembrane region" description="Helical" evidence="1">
    <location>
        <begin position="58"/>
        <end position="80"/>
    </location>
</feature>
<dbReference type="HOGENOM" id="CLU_1945192_0_0_10"/>
<protein>
    <submittedName>
        <fullName evidence="2">Uncharacterized protein</fullName>
    </submittedName>
</protein>
<dbReference type="KEGG" id="cmr:Cycma_2983"/>
<sequence length="129" mass="14689">MKLYSYLFSCAYWVSVNDLNEKSAPQEYALFFISVIDILMFVVIAGVINLIVGHNNLSGSSVILCCGMIVIFNYFFFLRNKRYLKLIKSFMNISNPESKRIRICTMILTFIIALVLAILTSIMNSSDGF</sequence>
<keyword evidence="1" id="KW-1133">Transmembrane helix</keyword>
<feature type="transmembrane region" description="Helical" evidence="1">
    <location>
        <begin position="101"/>
        <end position="123"/>
    </location>
</feature>